<dbReference type="Proteomes" id="UP000015105">
    <property type="component" value="Chromosome 7D"/>
</dbReference>
<keyword evidence="4" id="KW-1185">Reference proteome</keyword>
<evidence type="ECO:0008006" key="5">
    <source>
        <dbReference type="Google" id="ProtNLM"/>
    </source>
</evidence>
<evidence type="ECO:0000256" key="1">
    <source>
        <dbReference type="SAM" id="MobiDB-lite"/>
    </source>
</evidence>
<evidence type="ECO:0000313" key="4">
    <source>
        <dbReference type="Proteomes" id="UP000015105"/>
    </source>
</evidence>
<proteinExistence type="predicted"/>
<feature type="chain" id="PRO_5019062195" description="Secreted protein" evidence="2">
    <location>
        <begin position="22"/>
        <end position="134"/>
    </location>
</feature>
<feature type="compositionally biased region" description="Low complexity" evidence="1">
    <location>
        <begin position="33"/>
        <end position="47"/>
    </location>
</feature>
<evidence type="ECO:0000256" key="2">
    <source>
        <dbReference type="SAM" id="SignalP"/>
    </source>
</evidence>
<reference evidence="4" key="1">
    <citation type="journal article" date="2014" name="Science">
        <title>Ancient hybridizations among the ancestral genomes of bread wheat.</title>
        <authorList>
            <consortium name="International Wheat Genome Sequencing Consortium,"/>
            <person name="Marcussen T."/>
            <person name="Sandve S.R."/>
            <person name="Heier L."/>
            <person name="Spannagl M."/>
            <person name="Pfeifer M."/>
            <person name="Jakobsen K.S."/>
            <person name="Wulff B.B."/>
            <person name="Steuernagel B."/>
            <person name="Mayer K.F."/>
            <person name="Olsen O.A."/>
        </authorList>
    </citation>
    <scope>NUCLEOTIDE SEQUENCE [LARGE SCALE GENOMIC DNA]</scope>
    <source>
        <strain evidence="4">cv. AL8/78</strain>
    </source>
</reference>
<sequence>MVRRMITWIAHAMASCTCSLGFLKASTDGIKEGSSGSGRDVRGSFVSLSSAPSRRCARRNRPTRQSARREGGCGSTVELARCGVEEKWGSGWMDGRRGQRPNGHQQRAGLGHYSSVYPFFQKKKTIVFPFGLRM</sequence>
<protein>
    <recommendedName>
        <fullName evidence="5">Secreted protein</fullName>
    </recommendedName>
</protein>
<dbReference type="PROSITE" id="PS51257">
    <property type="entry name" value="PROKAR_LIPOPROTEIN"/>
    <property type="match status" value="1"/>
</dbReference>
<reference evidence="3" key="5">
    <citation type="journal article" date="2021" name="G3 (Bethesda)">
        <title>Aegilops tauschii genome assembly Aet v5.0 features greater sequence contiguity and improved annotation.</title>
        <authorList>
            <person name="Wang L."/>
            <person name="Zhu T."/>
            <person name="Rodriguez J.C."/>
            <person name="Deal K.R."/>
            <person name="Dubcovsky J."/>
            <person name="McGuire P.E."/>
            <person name="Lux T."/>
            <person name="Spannagl M."/>
            <person name="Mayer K.F.X."/>
            <person name="Baldrich P."/>
            <person name="Meyers B.C."/>
            <person name="Huo N."/>
            <person name="Gu Y.Q."/>
            <person name="Zhou H."/>
            <person name="Devos K.M."/>
            <person name="Bennetzen J.L."/>
            <person name="Unver T."/>
            <person name="Budak H."/>
            <person name="Gulick P.J."/>
            <person name="Galiba G."/>
            <person name="Kalapos B."/>
            <person name="Nelson D.R."/>
            <person name="Li P."/>
            <person name="You F.M."/>
            <person name="Luo M.C."/>
            <person name="Dvorak J."/>
        </authorList>
    </citation>
    <scope>NUCLEOTIDE SEQUENCE [LARGE SCALE GENOMIC DNA]</scope>
    <source>
        <strain evidence="3">cv. AL8/78</strain>
    </source>
</reference>
<evidence type="ECO:0000313" key="3">
    <source>
        <dbReference type="EnsemblPlants" id="AET7Gv20036900.11"/>
    </source>
</evidence>
<dbReference type="EnsemblPlants" id="AET7Gv20036900.11">
    <property type="protein sequence ID" value="AET7Gv20036900.11"/>
    <property type="gene ID" value="AET7Gv20036900"/>
</dbReference>
<dbReference type="AlphaFoldDB" id="A0A453QCB9"/>
<organism evidence="3 4">
    <name type="scientific">Aegilops tauschii subsp. strangulata</name>
    <name type="common">Goatgrass</name>
    <dbReference type="NCBI Taxonomy" id="200361"/>
    <lineage>
        <taxon>Eukaryota</taxon>
        <taxon>Viridiplantae</taxon>
        <taxon>Streptophyta</taxon>
        <taxon>Embryophyta</taxon>
        <taxon>Tracheophyta</taxon>
        <taxon>Spermatophyta</taxon>
        <taxon>Magnoliopsida</taxon>
        <taxon>Liliopsida</taxon>
        <taxon>Poales</taxon>
        <taxon>Poaceae</taxon>
        <taxon>BOP clade</taxon>
        <taxon>Pooideae</taxon>
        <taxon>Triticodae</taxon>
        <taxon>Triticeae</taxon>
        <taxon>Triticinae</taxon>
        <taxon>Aegilops</taxon>
    </lineage>
</organism>
<feature type="signal peptide" evidence="2">
    <location>
        <begin position="1"/>
        <end position="21"/>
    </location>
</feature>
<keyword evidence="2" id="KW-0732">Signal</keyword>
<reference evidence="3" key="4">
    <citation type="submission" date="2019-03" db="UniProtKB">
        <authorList>
            <consortium name="EnsemblPlants"/>
        </authorList>
    </citation>
    <scope>IDENTIFICATION</scope>
</reference>
<reference evidence="4" key="2">
    <citation type="journal article" date="2017" name="Nat. Plants">
        <title>The Aegilops tauschii genome reveals multiple impacts of transposons.</title>
        <authorList>
            <person name="Zhao G."/>
            <person name="Zou C."/>
            <person name="Li K."/>
            <person name="Wang K."/>
            <person name="Li T."/>
            <person name="Gao L."/>
            <person name="Zhang X."/>
            <person name="Wang H."/>
            <person name="Yang Z."/>
            <person name="Liu X."/>
            <person name="Jiang W."/>
            <person name="Mao L."/>
            <person name="Kong X."/>
            <person name="Jiao Y."/>
            <person name="Jia J."/>
        </authorList>
    </citation>
    <scope>NUCLEOTIDE SEQUENCE [LARGE SCALE GENOMIC DNA]</scope>
    <source>
        <strain evidence="4">cv. AL8/78</strain>
    </source>
</reference>
<dbReference type="Gramene" id="AET7Gv20036900.11">
    <property type="protein sequence ID" value="AET7Gv20036900.11"/>
    <property type="gene ID" value="AET7Gv20036900"/>
</dbReference>
<reference evidence="3" key="3">
    <citation type="journal article" date="2017" name="Nature">
        <title>Genome sequence of the progenitor of the wheat D genome Aegilops tauschii.</title>
        <authorList>
            <person name="Luo M.C."/>
            <person name="Gu Y.Q."/>
            <person name="Puiu D."/>
            <person name="Wang H."/>
            <person name="Twardziok S.O."/>
            <person name="Deal K.R."/>
            <person name="Huo N."/>
            <person name="Zhu T."/>
            <person name="Wang L."/>
            <person name="Wang Y."/>
            <person name="McGuire P.E."/>
            <person name="Liu S."/>
            <person name="Long H."/>
            <person name="Ramasamy R.K."/>
            <person name="Rodriguez J.C."/>
            <person name="Van S.L."/>
            <person name="Yuan L."/>
            <person name="Wang Z."/>
            <person name="Xia Z."/>
            <person name="Xiao L."/>
            <person name="Anderson O.D."/>
            <person name="Ouyang S."/>
            <person name="Liang Y."/>
            <person name="Zimin A.V."/>
            <person name="Pertea G."/>
            <person name="Qi P."/>
            <person name="Bennetzen J.L."/>
            <person name="Dai X."/>
            <person name="Dawson M.W."/>
            <person name="Muller H.G."/>
            <person name="Kugler K."/>
            <person name="Rivarola-Duarte L."/>
            <person name="Spannagl M."/>
            <person name="Mayer K.F.X."/>
            <person name="Lu F.H."/>
            <person name="Bevan M.W."/>
            <person name="Leroy P."/>
            <person name="Li P."/>
            <person name="You F.M."/>
            <person name="Sun Q."/>
            <person name="Liu Z."/>
            <person name="Lyons E."/>
            <person name="Wicker T."/>
            <person name="Salzberg S.L."/>
            <person name="Devos K.M."/>
            <person name="Dvorak J."/>
        </authorList>
    </citation>
    <scope>NUCLEOTIDE SEQUENCE [LARGE SCALE GENOMIC DNA]</scope>
    <source>
        <strain evidence="3">cv. AL8/78</strain>
    </source>
</reference>
<accession>A0A453QCB9</accession>
<name>A0A453QCB9_AEGTS</name>
<feature type="region of interest" description="Disordered" evidence="1">
    <location>
        <begin position="31"/>
        <end position="74"/>
    </location>
</feature>